<gene>
    <name evidence="17" type="ORF">BOKJ2_LOCUS753</name>
</gene>
<dbReference type="GO" id="GO:0005634">
    <property type="term" value="C:nucleus"/>
    <property type="evidence" value="ECO:0007669"/>
    <property type="project" value="UniProtKB-SubCell"/>
</dbReference>
<evidence type="ECO:0000256" key="12">
    <source>
        <dbReference type="ARBA" id="ARBA00056404"/>
    </source>
</evidence>
<dbReference type="InterPro" id="IPR015943">
    <property type="entry name" value="WD40/YVTN_repeat-like_dom_sf"/>
</dbReference>
<evidence type="ECO:0000256" key="14">
    <source>
        <dbReference type="ARBA" id="ARBA00067443"/>
    </source>
</evidence>
<evidence type="ECO:0000256" key="4">
    <source>
        <dbReference type="ARBA" id="ARBA00022491"/>
    </source>
</evidence>
<dbReference type="PRINTS" id="PR00320">
    <property type="entry name" value="GPROTEINBRPT"/>
</dbReference>
<evidence type="ECO:0000256" key="9">
    <source>
        <dbReference type="ARBA" id="ARBA00023163"/>
    </source>
</evidence>
<sequence>MAAVQGNDDGIEEKLINEEYKIWKKNTPFLYDMVMTHALEWPSLTVQWLPDFQKAEGSDYSTHRIILGTHTSDEQNHLVIAKLLLPTEDAQFDASKYDTDRGEFGGFGSITGKIDVEIKMNHEGEVNRARYMPQNPHLLATKSPSSEVFIFDYTKHPSLPTNDNVCRPQLRLRGHTKEGYGLSWNSNLPGHLLSASDDTTVCLWDIQANTANATYLDAQTTFTGHAAVVEDVAWHVLHDSVFGSVGDDHKLMVWDTRNNTPSKPAHSIDAHSAEVNCLSFNPYSEFILATGSADKTVALWDLRNLRLKLHSFESHKDEIFQVQWSPHNETILASSGTDRRLHIWDLSKIGEEQSPEDAEDGPPELLFIHGGHTAKISDFSWNPNEPWVICSVSEDNIMQIWQMADNIYNEEETETAGADA</sequence>
<keyword evidence="10" id="KW-0539">Nucleus</keyword>
<dbReference type="Proteomes" id="UP000783686">
    <property type="component" value="Unassembled WGS sequence"/>
</dbReference>
<keyword evidence="8" id="KW-0805">Transcription regulation</keyword>
<evidence type="ECO:0000256" key="5">
    <source>
        <dbReference type="ARBA" id="ARBA00022574"/>
    </source>
</evidence>
<organism evidence="17 18">
    <name type="scientific">Bursaphelenchus okinawaensis</name>
    <dbReference type="NCBI Taxonomy" id="465554"/>
    <lineage>
        <taxon>Eukaryota</taxon>
        <taxon>Metazoa</taxon>
        <taxon>Ecdysozoa</taxon>
        <taxon>Nematoda</taxon>
        <taxon>Chromadorea</taxon>
        <taxon>Rhabditida</taxon>
        <taxon>Tylenchina</taxon>
        <taxon>Tylenchomorpha</taxon>
        <taxon>Aphelenchoidea</taxon>
        <taxon>Aphelenchoididae</taxon>
        <taxon>Bursaphelenchus</taxon>
    </lineage>
</organism>
<keyword evidence="7" id="KW-0156">Chromatin regulator</keyword>
<dbReference type="GO" id="GO:0042826">
    <property type="term" value="F:histone deacetylase binding"/>
    <property type="evidence" value="ECO:0007669"/>
    <property type="project" value="UniProtKB-ARBA"/>
</dbReference>
<dbReference type="Pfam" id="PF12265">
    <property type="entry name" value="CAF1C_H4-bd"/>
    <property type="match status" value="1"/>
</dbReference>
<evidence type="ECO:0000256" key="3">
    <source>
        <dbReference type="ARBA" id="ARBA00009341"/>
    </source>
</evidence>
<dbReference type="SUPFAM" id="SSF50978">
    <property type="entry name" value="WD40 repeat-like"/>
    <property type="match status" value="1"/>
</dbReference>
<dbReference type="InterPro" id="IPR001680">
    <property type="entry name" value="WD40_rpt"/>
</dbReference>
<feature type="repeat" description="WD" evidence="15">
    <location>
        <begin position="172"/>
        <end position="214"/>
    </location>
</feature>
<keyword evidence="6" id="KW-0677">Repeat</keyword>
<evidence type="ECO:0000256" key="7">
    <source>
        <dbReference type="ARBA" id="ARBA00022853"/>
    </source>
</evidence>
<dbReference type="EMBL" id="CAJFDH010000001">
    <property type="protein sequence ID" value="CAD5206069.1"/>
    <property type="molecule type" value="Genomic_DNA"/>
</dbReference>
<accession>A0A811JS44</accession>
<evidence type="ECO:0000313" key="18">
    <source>
        <dbReference type="Proteomes" id="UP000614601"/>
    </source>
</evidence>
<reference evidence="17" key="1">
    <citation type="submission" date="2020-09" db="EMBL/GenBank/DDBJ databases">
        <authorList>
            <person name="Kikuchi T."/>
        </authorList>
    </citation>
    <scope>NUCLEOTIDE SEQUENCE</scope>
    <source>
        <strain evidence="17">SH1</strain>
    </source>
</reference>
<proteinExistence type="inferred from homology"/>
<dbReference type="SMART" id="SM00320">
    <property type="entry name" value="WD40"/>
    <property type="match status" value="6"/>
</dbReference>
<dbReference type="PANTHER" id="PTHR22850">
    <property type="entry name" value="WD40 REPEAT FAMILY"/>
    <property type="match status" value="1"/>
</dbReference>
<evidence type="ECO:0000256" key="6">
    <source>
        <dbReference type="ARBA" id="ARBA00022737"/>
    </source>
</evidence>
<comment type="similarity">
    <text evidence="3">Belongs to the WD repeat RBAP46/RBAP48/MSI1 family.</text>
</comment>
<evidence type="ECO:0000259" key="16">
    <source>
        <dbReference type="Pfam" id="PF12265"/>
    </source>
</evidence>
<evidence type="ECO:0000313" key="17">
    <source>
        <dbReference type="EMBL" id="CAD5206069.1"/>
    </source>
</evidence>
<feature type="repeat" description="WD" evidence="15">
    <location>
        <begin position="312"/>
        <end position="354"/>
    </location>
</feature>
<dbReference type="PROSITE" id="PS50294">
    <property type="entry name" value="WD_REPEATS_REGION"/>
    <property type="match status" value="3"/>
</dbReference>
<feature type="domain" description="Histone-binding protein RBBP4-like N-terminal" evidence="16">
    <location>
        <begin position="18"/>
        <end position="86"/>
    </location>
</feature>
<comment type="subcellular location">
    <subcellularLocation>
        <location evidence="2">Chromosome</location>
        <location evidence="2">Centromere</location>
    </subcellularLocation>
    <subcellularLocation>
        <location evidence="1">Nucleus</location>
    </subcellularLocation>
</comment>
<dbReference type="PROSITE" id="PS00678">
    <property type="entry name" value="WD_REPEATS_1"/>
    <property type="match status" value="3"/>
</dbReference>
<dbReference type="AlphaFoldDB" id="A0A811JS44"/>
<dbReference type="InterPro" id="IPR022052">
    <property type="entry name" value="Histone-bd_RBBP4-like_N"/>
</dbReference>
<comment type="function">
    <text evidence="12">Core histone-binding subunit that may target chromatin assembly factors, chromatin remodeling factors and histone deacetylases to their histone substrates in a manner that is regulated by nucleosomal DNA. Required for hcp-3 and his-1 stabilization, localization of hcp-3 to centromeres and for proper chromosome segregation. Synthetic multivulva class B (synMuvB) protein. SynMuvB proteins are required to repress the induction of vulval development by Ras signaling and probably act by forming the multiprotein DRM complex that represses transcription.</text>
</comment>
<dbReference type="GO" id="GO:0006325">
    <property type="term" value="P:chromatin organization"/>
    <property type="evidence" value="ECO:0007669"/>
    <property type="project" value="UniProtKB-KW"/>
</dbReference>
<dbReference type="Pfam" id="PF00400">
    <property type="entry name" value="WD40"/>
    <property type="match status" value="5"/>
</dbReference>
<dbReference type="Gene3D" id="2.130.10.10">
    <property type="entry name" value="YVTN repeat-like/Quinoprotein amine dehydrogenase"/>
    <property type="match status" value="1"/>
</dbReference>
<comment type="caution">
    <text evidence="17">The sequence shown here is derived from an EMBL/GenBank/DDBJ whole genome shotgun (WGS) entry which is preliminary data.</text>
</comment>
<dbReference type="FunFam" id="2.130.10.10:FF:000021">
    <property type="entry name" value="histone-binding protein RBBP4 isoform X1"/>
    <property type="match status" value="1"/>
</dbReference>
<name>A0A811JS44_9BILA</name>
<keyword evidence="5 15" id="KW-0853">WD repeat</keyword>
<dbReference type="OrthoDB" id="427795at2759"/>
<evidence type="ECO:0000256" key="13">
    <source>
        <dbReference type="ARBA" id="ARBA00063516"/>
    </source>
</evidence>
<dbReference type="InterPro" id="IPR020472">
    <property type="entry name" value="WD40_PAC1"/>
</dbReference>
<evidence type="ECO:0000256" key="11">
    <source>
        <dbReference type="ARBA" id="ARBA00023328"/>
    </source>
</evidence>
<dbReference type="Proteomes" id="UP000614601">
    <property type="component" value="Unassembled WGS sequence"/>
</dbReference>
<evidence type="ECO:0000256" key="15">
    <source>
        <dbReference type="PROSITE-ProRule" id="PRU00221"/>
    </source>
</evidence>
<dbReference type="PROSITE" id="PS50082">
    <property type="entry name" value="WD_REPEATS_2"/>
    <property type="match status" value="5"/>
</dbReference>
<protein>
    <recommendedName>
        <fullName evidence="14">Probable histone-binding protein lin-53</fullName>
    </recommendedName>
</protein>
<feature type="repeat" description="WD" evidence="15">
    <location>
        <begin position="268"/>
        <end position="304"/>
    </location>
</feature>
<keyword evidence="4" id="KW-0678">Repressor</keyword>
<keyword evidence="9" id="KW-0804">Transcription</keyword>
<feature type="repeat" description="WD" evidence="15">
    <location>
        <begin position="369"/>
        <end position="403"/>
    </location>
</feature>
<dbReference type="InterPro" id="IPR050459">
    <property type="entry name" value="WD_repeat_RBAP46/RBAP48/MSI1"/>
</dbReference>
<dbReference type="InterPro" id="IPR019775">
    <property type="entry name" value="WD40_repeat_CS"/>
</dbReference>
<keyword evidence="18" id="KW-1185">Reference proteome</keyword>
<evidence type="ECO:0000256" key="2">
    <source>
        <dbReference type="ARBA" id="ARBA00004584"/>
    </source>
</evidence>
<dbReference type="EMBL" id="CAJFCW020000001">
    <property type="protein sequence ID" value="CAG9080378.1"/>
    <property type="molecule type" value="Genomic_DNA"/>
</dbReference>
<feature type="repeat" description="WD" evidence="15">
    <location>
        <begin position="222"/>
        <end position="264"/>
    </location>
</feature>
<comment type="subunit">
    <text evidence="13">Binds directly to helix 1 of the histone fold of histone H4, a region that is not accessible when H4 is in chromatin. Probable component of a NuRD-like complex, composed of at least lin-53 and hda-1. Interacts with lin-35. Interacts with hda-1; the interaction is direct. Component of the DRM complex, at least composed of lin-9, lin-35, lin-37, lin-52, lin-53, lin-54- dpl-1 and efl-1. Interacts with hcp-3.</text>
</comment>
<dbReference type="InterPro" id="IPR036322">
    <property type="entry name" value="WD40_repeat_dom_sf"/>
</dbReference>
<evidence type="ECO:0000256" key="10">
    <source>
        <dbReference type="ARBA" id="ARBA00023242"/>
    </source>
</evidence>
<evidence type="ECO:0000256" key="1">
    <source>
        <dbReference type="ARBA" id="ARBA00004123"/>
    </source>
</evidence>
<keyword evidence="11" id="KW-0137">Centromere</keyword>
<dbReference type="GO" id="GO:0000775">
    <property type="term" value="C:chromosome, centromeric region"/>
    <property type="evidence" value="ECO:0007669"/>
    <property type="project" value="UniProtKB-SubCell"/>
</dbReference>
<evidence type="ECO:0000256" key="8">
    <source>
        <dbReference type="ARBA" id="ARBA00023015"/>
    </source>
</evidence>